<evidence type="ECO:0000259" key="1">
    <source>
        <dbReference type="Pfam" id="PF07762"/>
    </source>
</evidence>
<dbReference type="Pfam" id="PF07762">
    <property type="entry name" value="DUF1618"/>
    <property type="match status" value="1"/>
</dbReference>
<protein>
    <recommendedName>
        <fullName evidence="1">DUF1618 domain-containing protein</fullName>
    </recommendedName>
</protein>
<feature type="domain" description="DUF1618" evidence="1">
    <location>
        <begin position="319"/>
        <end position="467"/>
    </location>
</feature>
<reference evidence="2 3" key="2">
    <citation type="submission" date="2024-10" db="EMBL/GenBank/DDBJ databases">
        <authorList>
            <person name="Ryan C."/>
        </authorList>
    </citation>
    <scope>NUCLEOTIDE SEQUENCE [LARGE SCALE GENOMIC DNA]</scope>
</reference>
<organism evidence="2 3">
    <name type="scientific">Urochloa decumbens</name>
    <dbReference type="NCBI Taxonomy" id="240449"/>
    <lineage>
        <taxon>Eukaryota</taxon>
        <taxon>Viridiplantae</taxon>
        <taxon>Streptophyta</taxon>
        <taxon>Embryophyta</taxon>
        <taxon>Tracheophyta</taxon>
        <taxon>Spermatophyta</taxon>
        <taxon>Magnoliopsida</taxon>
        <taxon>Liliopsida</taxon>
        <taxon>Poales</taxon>
        <taxon>Poaceae</taxon>
        <taxon>PACMAD clade</taxon>
        <taxon>Panicoideae</taxon>
        <taxon>Panicodae</taxon>
        <taxon>Paniceae</taxon>
        <taxon>Melinidinae</taxon>
        <taxon>Urochloa</taxon>
    </lineage>
</organism>
<accession>A0ABC9DUA5</accession>
<dbReference type="PANTHER" id="PTHR33086:SF52">
    <property type="entry name" value="OS09G0128900 PROTEIN"/>
    <property type="match status" value="1"/>
</dbReference>
<evidence type="ECO:0000313" key="2">
    <source>
        <dbReference type="EMBL" id="CAL5044704.1"/>
    </source>
</evidence>
<dbReference type="InterPro" id="IPR011676">
    <property type="entry name" value="DUF1618"/>
</dbReference>
<dbReference type="PANTHER" id="PTHR33086">
    <property type="entry name" value="OS05G0468200 PROTEIN-RELATED"/>
    <property type="match status" value="1"/>
</dbReference>
<name>A0ABC9DUA5_9POAL</name>
<dbReference type="EMBL" id="OZ075144">
    <property type="protein sequence ID" value="CAL5044704.1"/>
    <property type="molecule type" value="Genomic_DNA"/>
</dbReference>
<keyword evidence="3" id="KW-1185">Reference proteome</keyword>
<dbReference type="AlphaFoldDB" id="A0ABC9DUA5"/>
<dbReference type="Proteomes" id="UP001497457">
    <property type="component" value="Chromosome 34rd"/>
</dbReference>
<gene>
    <name evidence="2" type="ORF">URODEC1_LOCUS88437</name>
</gene>
<sequence>MDDDASRGRNNGSDDPTIMAAAAATMVEEVLLDRYVMFEDELSMVIQERGGTPESLTVEFVEEEIFASGLRPDEMRAAVQIAMEQVMLRYRADIEAPADAILRQRKASRPSAVKKVPIIAGHDAALYREALDGIEPHLRRVAEPPEMTTLTLRVSWPGDSTWRNFPASAFIAGADGDVLALYVGPCRPGLAASPGFYLVYDARANSVAVVPPLLPRAVTTFSHCCIGTGVGVLRLRRGNDGGFALVELLPRQDTQGRISTAATLFTWRSSGPDAGRWVQTETAPLPLPVEPPYEDDEDPPGYCFCADTAFAAGDNCLCWADLLQGMLVCDHVLADDRPEFRFVPLPPGCSVVDPDAEGRRGLPDQYRSMCCVERREVDDDDNREQRPQHTIKFVTMVGGDGRPINEVEFVTWTLDEPRDPRSEWKRGAGSMTLGDIWADPTYKDELGLPPLPATHPVLSTVRDDVVYLELVDDGGGVIGGRCCMLTVDLARRRVLSGCKFPPGSTTFPLPDVFATRLHHACISTPQQEVGSNFIAGFGP</sequence>
<proteinExistence type="predicted"/>
<evidence type="ECO:0000313" key="3">
    <source>
        <dbReference type="Proteomes" id="UP001497457"/>
    </source>
</evidence>
<reference evidence="3" key="1">
    <citation type="submission" date="2024-06" db="EMBL/GenBank/DDBJ databases">
        <authorList>
            <person name="Ryan C."/>
        </authorList>
    </citation>
    <scope>NUCLEOTIDE SEQUENCE [LARGE SCALE GENOMIC DNA]</scope>
</reference>